<evidence type="ECO:0000313" key="2">
    <source>
        <dbReference type="Proteomes" id="UP000694844"/>
    </source>
</evidence>
<feature type="chain" id="PRO_5034092848" evidence="1">
    <location>
        <begin position="17"/>
        <end position="415"/>
    </location>
</feature>
<dbReference type="Proteomes" id="UP000694844">
    <property type="component" value="Chromosome 5"/>
</dbReference>
<dbReference type="RefSeq" id="XP_022286157.1">
    <property type="nucleotide sequence ID" value="XM_022430449.1"/>
</dbReference>
<evidence type="ECO:0000313" key="3">
    <source>
        <dbReference type="RefSeq" id="XP_022286157.1"/>
    </source>
</evidence>
<organism evidence="2 3">
    <name type="scientific">Crassostrea virginica</name>
    <name type="common">Eastern oyster</name>
    <dbReference type="NCBI Taxonomy" id="6565"/>
    <lineage>
        <taxon>Eukaryota</taxon>
        <taxon>Metazoa</taxon>
        <taxon>Spiralia</taxon>
        <taxon>Lophotrochozoa</taxon>
        <taxon>Mollusca</taxon>
        <taxon>Bivalvia</taxon>
        <taxon>Autobranchia</taxon>
        <taxon>Pteriomorphia</taxon>
        <taxon>Ostreida</taxon>
        <taxon>Ostreoidea</taxon>
        <taxon>Ostreidae</taxon>
        <taxon>Crassostrea</taxon>
    </lineage>
</organism>
<dbReference type="AlphaFoldDB" id="A0A8B8A3V9"/>
<feature type="signal peptide" evidence="1">
    <location>
        <begin position="1"/>
        <end position="16"/>
    </location>
</feature>
<protein>
    <submittedName>
        <fullName evidence="3">Uncharacterized protein LOC111099090</fullName>
    </submittedName>
</protein>
<sequence>MLRLVVLGALASVAFSMNLGGLNLGAMSGLMGNLGNMQDMMKNMPPGAIEDAIKNLTPEKINQALDNPQMQKMMESMGITKEQAEQAVKMMPKDPKVLAGMVTDKLAGGKTALQEMGLPVDELPEIVGELKTKFKDDFGIDIDNEDEESVMGKLKQIAIDRLKEEGVELDPEDPIKTQKSLLQRAKAYFGVSPDMDDDDFKKMVLKDILITLQQKGFDIDPEEPKEAVLKLKTMAFEMAKNYGFEINEQMEWPEVKEKIMEAMREKGVPVDDQEKLIPYLMEKFQEYQPLIMEFLNNMQPEVQPQMIPAQMIPQMMPQMRPMPIMHPMQRPPFAMPLTLNLEINVDRDEPEFGGRYQYDEQDEMTEMLQDLLHYRHLAKRLIAENQMLQHRLMAVERPVMSRSPMISAILARSDE</sequence>
<reference evidence="3" key="1">
    <citation type="submission" date="2025-08" db="UniProtKB">
        <authorList>
            <consortium name="RefSeq"/>
        </authorList>
    </citation>
    <scope>IDENTIFICATION</scope>
    <source>
        <tissue evidence="3">Whole sample</tissue>
    </source>
</reference>
<dbReference type="KEGG" id="cvn:111099090"/>
<keyword evidence="2" id="KW-1185">Reference proteome</keyword>
<dbReference type="GeneID" id="111099090"/>
<proteinExistence type="predicted"/>
<accession>A0A8B8A3V9</accession>
<evidence type="ECO:0000256" key="1">
    <source>
        <dbReference type="SAM" id="SignalP"/>
    </source>
</evidence>
<keyword evidence="1" id="KW-0732">Signal</keyword>
<dbReference type="OrthoDB" id="6119425at2759"/>
<name>A0A8B8A3V9_CRAVI</name>
<gene>
    <name evidence="3" type="primary">LOC111099090</name>
</gene>